<keyword evidence="3" id="KW-1185">Reference proteome</keyword>
<evidence type="ECO:0000313" key="3">
    <source>
        <dbReference type="Proteomes" id="UP000001953"/>
    </source>
</evidence>
<gene>
    <name evidence="2" type="ordered locus">Nham_2951</name>
</gene>
<dbReference type="HOGENOM" id="CLU_1553667_0_0_5"/>
<dbReference type="EMBL" id="CP000319">
    <property type="protein sequence ID" value="ABE63716.1"/>
    <property type="molecule type" value="Genomic_DNA"/>
</dbReference>
<protein>
    <submittedName>
        <fullName evidence="2">Uncharacterized protein</fullName>
    </submittedName>
</protein>
<dbReference type="AlphaFoldDB" id="Q1QJ81"/>
<dbReference type="STRING" id="323097.Nham_2951"/>
<dbReference type="Proteomes" id="UP000001953">
    <property type="component" value="Chromosome"/>
</dbReference>
<evidence type="ECO:0000313" key="2">
    <source>
        <dbReference type="EMBL" id="ABE63716.1"/>
    </source>
</evidence>
<reference evidence="2 3" key="1">
    <citation type="submission" date="2006-03" db="EMBL/GenBank/DDBJ databases">
        <title>Complete sequence of chromosome of Nitrobacter hamburgensis X14.</title>
        <authorList>
            <consortium name="US DOE Joint Genome Institute"/>
            <person name="Copeland A."/>
            <person name="Lucas S."/>
            <person name="Lapidus A."/>
            <person name="Barry K."/>
            <person name="Detter J.C."/>
            <person name="Glavina del Rio T."/>
            <person name="Hammon N."/>
            <person name="Israni S."/>
            <person name="Dalin E."/>
            <person name="Tice H."/>
            <person name="Pitluck S."/>
            <person name="Chain P."/>
            <person name="Malfatti S."/>
            <person name="Shin M."/>
            <person name="Vergez L."/>
            <person name="Schmutz J."/>
            <person name="Larimer F."/>
            <person name="Land M."/>
            <person name="Hauser L."/>
            <person name="Kyrpides N."/>
            <person name="Ivanova N."/>
            <person name="Ward B."/>
            <person name="Arp D."/>
            <person name="Klotz M."/>
            <person name="Stein L."/>
            <person name="O'Mullan G."/>
            <person name="Starkenburg S."/>
            <person name="Sayavedra L."/>
            <person name="Poret-Peterson A.T."/>
            <person name="Gentry M.E."/>
            <person name="Bruce D."/>
            <person name="Richardson P."/>
        </authorList>
    </citation>
    <scope>NUCLEOTIDE SEQUENCE [LARGE SCALE GENOMIC DNA]</scope>
    <source>
        <strain evidence="3">DSM 10229 / NCIMB 13809 / X14</strain>
    </source>
</reference>
<evidence type="ECO:0000256" key="1">
    <source>
        <dbReference type="SAM" id="Phobius"/>
    </source>
</evidence>
<feature type="transmembrane region" description="Helical" evidence="1">
    <location>
        <begin position="20"/>
        <end position="43"/>
    </location>
</feature>
<dbReference type="SUPFAM" id="SSF51735">
    <property type="entry name" value="NAD(P)-binding Rossmann-fold domains"/>
    <property type="match status" value="1"/>
</dbReference>
<dbReference type="RefSeq" id="WP_011511379.1">
    <property type="nucleotide sequence ID" value="NC_007964.1"/>
</dbReference>
<name>Q1QJ81_NITHX</name>
<sequence>MAKPDYCDIVLWLYRSKVSLFMTISVLVRGIGDVGSAVAWVLFKAGRSVVILDDPTPVTHRRMMGFADAMFDGETTLEGVTAREHLGSVVYEGATLPLAGGPCAIEGVGRERIVYAPASGLLSSARTIGDPVSAGEPVAMIDGTLIRAPITGTLAVRNSVCRCSSAFSVSVG</sequence>
<proteinExistence type="predicted"/>
<keyword evidence="1" id="KW-1133">Transmembrane helix</keyword>
<dbReference type="eggNOG" id="COG3608">
    <property type="taxonomic scope" value="Bacteria"/>
</dbReference>
<organism evidence="2 3">
    <name type="scientific">Nitrobacter hamburgensis (strain DSM 10229 / NCIMB 13809 / X14)</name>
    <dbReference type="NCBI Taxonomy" id="323097"/>
    <lineage>
        <taxon>Bacteria</taxon>
        <taxon>Pseudomonadati</taxon>
        <taxon>Pseudomonadota</taxon>
        <taxon>Alphaproteobacteria</taxon>
        <taxon>Hyphomicrobiales</taxon>
        <taxon>Nitrobacteraceae</taxon>
        <taxon>Nitrobacter</taxon>
    </lineage>
</organism>
<keyword evidence="1" id="KW-0472">Membrane</keyword>
<dbReference type="InterPro" id="IPR036291">
    <property type="entry name" value="NAD(P)-bd_dom_sf"/>
</dbReference>
<keyword evidence="1" id="KW-0812">Transmembrane</keyword>
<accession>Q1QJ81</accession>
<dbReference type="KEGG" id="nha:Nham_2951"/>